<dbReference type="InterPro" id="IPR009061">
    <property type="entry name" value="DNA-bd_dom_put_sf"/>
</dbReference>
<dbReference type="PRINTS" id="PR00040">
    <property type="entry name" value="HTHMERR"/>
</dbReference>
<sequence length="139" mass="15768">MSGLSIGQVAERTGLSVHTLRFYEREGLLAQPVRRGAAGHRIYDEGDVDWLGVCIRLRASGMPLTDIRRYTELVRAGQGNEAERLEVLREHRERVLAQRHELDECLKLITHKVDIYESRLGLRDHVPDCAPLSQESEPG</sequence>
<accession>A0A1I0FJE6</accession>
<dbReference type="EMBL" id="FOHX01000003">
    <property type="protein sequence ID" value="SET58367.1"/>
    <property type="molecule type" value="Genomic_DNA"/>
</dbReference>
<dbReference type="AlphaFoldDB" id="A0A1I0FJE6"/>
<dbReference type="STRING" id="568860.SAMN05421811_103497"/>
<dbReference type="SUPFAM" id="SSF46955">
    <property type="entry name" value="Putative DNA-binding domain"/>
    <property type="match status" value="1"/>
</dbReference>
<feature type="domain" description="HTH merR-type" evidence="2">
    <location>
        <begin position="3"/>
        <end position="73"/>
    </location>
</feature>
<dbReference type="Pfam" id="PF13411">
    <property type="entry name" value="MerR_1"/>
    <property type="match status" value="1"/>
</dbReference>
<keyword evidence="1 3" id="KW-0238">DNA-binding</keyword>
<dbReference type="PANTHER" id="PTHR30204">
    <property type="entry name" value="REDOX-CYCLING DRUG-SENSING TRANSCRIPTIONAL ACTIVATOR SOXR"/>
    <property type="match status" value="1"/>
</dbReference>
<dbReference type="PROSITE" id="PS50937">
    <property type="entry name" value="HTH_MERR_2"/>
    <property type="match status" value="1"/>
</dbReference>
<name>A0A1I0FJE6_9ACTN</name>
<dbReference type="PROSITE" id="PS00552">
    <property type="entry name" value="HTH_MERR_1"/>
    <property type="match status" value="1"/>
</dbReference>
<dbReference type="GO" id="GO:0003700">
    <property type="term" value="F:DNA-binding transcription factor activity"/>
    <property type="evidence" value="ECO:0007669"/>
    <property type="project" value="InterPro"/>
</dbReference>
<keyword evidence="4" id="KW-1185">Reference proteome</keyword>
<evidence type="ECO:0000259" key="2">
    <source>
        <dbReference type="PROSITE" id="PS50937"/>
    </source>
</evidence>
<dbReference type="Gene3D" id="1.10.1660.10">
    <property type="match status" value="1"/>
</dbReference>
<dbReference type="Proteomes" id="UP000199361">
    <property type="component" value="Unassembled WGS sequence"/>
</dbReference>
<organism evidence="3 4">
    <name type="scientific">Nonomuraea wenchangensis</name>
    <dbReference type="NCBI Taxonomy" id="568860"/>
    <lineage>
        <taxon>Bacteria</taxon>
        <taxon>Bacillati</taxon>
        <taxon>Actinomycetota</taxon>
        <taxon>Actinomycetes</taxon>
        <taxon>Streptosporangiales</taxon>
        <taxon>Streptosporangiaceae</taxon>
        <taxon>Nonomuraea</taxon>
    </lineage>
</organism>
<protein>
    <submittedName>
        <fullName evidence="3">DNA-binding transcriptional regulator, MerR family</fullName>
    </submittedName>
</protein>
<dbReference type="PANTHER" id="PTHR30204:SF98">
    <property type="entry name" value="HTH-TYPE TRANSCRIPTIONAL REGULATOR ADHR"/>
    <property type="match status" value="1"/>
</dbReference>
<evidence type="ECO:0000313" key="3">
    <source>
        <dbReference type="EMBL" id="SET58367.1"/>
    </source>
</evidence>
<dbReference type="InterPro" id="IPR000551">
    <property type="entry name" value="MerR-type_HTH_dom"/>
</dbReference>
<gene>
    <name evidence="3" type="ORF">SAMN05421811_103497</name>
</gene>
<dbReference type="RefSeq" id="WP_091079984.1">
    <property type="nucleotide sequence ID" value="NZ_FOHX01000003.1"/>
</dbReference>
<evidence type="ECO:0000256" key="1">
    <source>
        <dbReference type="ARBA" id="ARBA00023125"/>
    </source>
</evidence>
<dbReference type="GO" id="GO:0003677">
    <property type="term" value="F:DNA binding"/>
    <property type="evidence" value="ECO:0007669"/>
    <property type="project" value="UniProtKB-KW"/>
</dbReference>
<dbReference type="InterPro" id="IPR047057">
    <property type="entry name" value="MerR_fam"/>
</dbReference>
<reference evidence="3 4" key="1">
    <citation type="submission" date="2016-10" db="EMBL/GenBank/DDBJ databases">
        <authorList>
            <person name="de Groot N.N."/>
        </authorList>
    </citation>
    <scope>NUCLEOTIDE SEQUENCE [LARGE SCALE GENOMIC DNA]</scope>
    <source>
        <strain evidence="3 4">CGMCC 4.5598</strain>
    </source>
</reference>
<dbReference type="CDD" id="cd01109">
    <property type="entry name" value="HTH_YyaN"/>
    <property type="match status" value="1"/>
</dbReference>
<dbReference type="SMART" id="SM00422">
    <property type="entry name" value="HTH_MERR"/>
    <property type="match status" value="1"/>
</dbReference>
<evidence type="ECO:0000313" key="4">
    <source>
        <dbReference type="Proteomes" id="UP000199361"/>
    </source>
</evidence>
<proteinExistence type="predicted"/>
<dbReference type="OrthoDB" id="9802944at2"/>